<proteinExistence type="predicted"/>
<evidence type="ECO:0000313" key="1">
    <source>
        <dbReference type="EMBL" id="KAG0283121.1"/>
    </source>
</evidence>
<keyword evidence="2" id="KW-1185">Reference proteome</keyword>
<comment type="caution">
    <text evidence="1">The sequence shown here is derived from an EMBL/GenBank/DDBJ whole genome shotgun (WGS) entry which is preliminary data.</text>
</comment>
<gene>
    <name evidence="1" type="ORF">BGZ96_012518</name>
</gene>
<evidence type="ECO:0000313" key="2">
    <source>
        <dbReference type="Proteomes" id="UP001194696"/>
    </source>
</evidence>
<reference evidence="1 2" key="1">
    <citation type="journal article" date="2020" name="Fungal Divers.">
        <title>Resolving the Mortierellaceae phylogeny through synthesis of multi-gene phylogenetics and phylogenomics.</title>
        <authorList>
            <person name="Vandepol N."/>
            <person name="Liber J."/>
            <person name="Desiro A."/>
            <person name="Na H."/>
            <person name="Kennedy M."/>
            <person name="Barry K."/>
            <person name="Grigoriev I.V."/>
            <person name="Miller A.N."/>
            <person name="O'Donnell K."/>
            <person name="Stajich J.E."/>
            <person name="Bonito G."/>
        </authorList>
    </citation>
    <scope>NUCLEOTIDE SEQUENCE [LARGE SCALE GENOMIC DNA]</scope>
    <source>
        <strain evidence="1 2">AD045</strain>
    </source>
</reference>
<organism evidence="1 2">
    <name type="scientific">Linnemannia gamsii</name>
    <dbReference type="NCBI Taxonomy" id="64522"/>
    <lineage>
        <taxon>Eukaryota</taxon>
        <taxon>Fungi</taxon>
        <taxon>Fungi incertae sedis</taxon>
        <taxon>Mucoromycota</taxon>
        <taxon>Mortierellomycotina</taxon>
        <taxon>Mortierellomycetes</taxon>
        <taxon>Mortierellales</taxon>
        <taxon>Mortierellaceae</taxon>
        <taxon>Linnemannia</taxon>
    </lineage>
</organism>
<name>A0ABQ7JQB0_9FUNG</name>
<accession>A0ABQ7JQB0</accession>
<dbReference type="EMBL" id="JAAAIM010000950">
    <property type="protein sequence ID" value="KAG0283121.1"/>
    <property type="molecule type" value="Genomic_DNA"/>
</dbReference>
<sequence>MMDVTRVRFPDVRKVHITSSEQNDSVSVTMAQKLAEETFPKMERLSMVGLEWSREESLPTRSGVSPAPAPYPLLEFISSGRNHSSAQTLIVRLPFLVRLELGCVGAKVPDAVSMTCRVLEYIWFSYTDPCSAEMCGLLASCSRLKEYLGGVNVVLAEDVINGPD</sequence>
<dbReference type="Proteomes" id="UP001194696">
    <property type="component" value="Unassembled WGS sequence"/>
</dbReference>
<protein>
    <submittedName>
        <fullName evidence="1">Uncharacterized protein</fullName>
    </submittedName>
</protein>